<accession>A0A0A9FWG8</accession>
<sequence length="27" mass="3279">MRSVERWLRHDVCLMALATRILWHGMP</sequence>
<name>A0A0A9FWG8_ARUDO</name>
<dbReference type="EMBL" id="GBRH01185183">
    <property type="protein sequence ID" value="JAE12713.1"/>
    <property type="molecule type" value="Transcribed_RNA"/>
</dbReference>
<organism evidence="1">
    <name type="scientific">Arundo donax</name>
    <name type="common">Giant reed</name>
    <name type="synonym">Donax arundinaceus</name>
    <dbReference type="NCBI Taxonomy" id="35708"/>
    <lineage>
        <taxon>Eukaryota</taxon>
        <taxon>Viridiplantae</taxon>
        <taxon>Streptophyta</taxon>
        <taxon>Embryophyta</taxon>
        <taxon>Tracheophyta</taxon>
        <taxon>Spermatophyta</taxon>
        <taxon>Magnoliopsida</taxon>
        <taxon>Liliopsida</taxon>
        <taxon>Poales</taxon>
        <taxon>Poaceae</taxon>
        <taxon>PACMAD clade</taxon>
        <taxon>Arundinoideae</taxon>
        <taxon>Arundineae</taxon>
        <taxon>Arundo</taxon>
    </lineage>
</organism>
<protein>
    <submittedName>
        <fullName evidence="1">Uncharacterized protein</fullName>
    </submittedName>
</protein>
<dbReference type="AlphaFoldDB" id="A0A0A9FWG8"/>
<evidence type="ECO:0000313" key="1">
    <source>
        <dbReference type="EMBL" id="JAE12713.1"/>
    </source>
</evidence>
<proteinExistence type="predicted"/>
<reference evidence="1" key="1">
    <citation type="submission" date="2014-09" db="EMBL/GenBank/DDBJ databases">
        <authorList>
            <person name="Magalhaes I.L.F."/>
            <person name="Oliveira U."/>
            <person name="Santos F.R."/>
            <person name="Vidigal T.H.D.A."/>
            <person name="Brescovit A.D."/>
            <person name="Santos A.J."/>
        </authorList>
    </citation>
    <scope>NUCLEOTIDE SEQUENCE</scope>
    <source>
        <tissue evidence="1">Shoot tissue taken approximately 20 cm above the soil surface</tissue>
    </source>
</reference>
<reference evidence="1" key="2">
    <citation type="journal article" date="2015" name="Data Brief">
        <title>Shoot transcriptome of the giant reed, Arundo donax.</title>
        <authorList>
            <person name="Barrero R.A."/>
            <person name="Guerrero F.D."/>
            <person name="Moolhuijzen P."/>
            <person name="Goolsby J.A."/>
            <person name="Tidwell J."/>
            <person name="Bellgard S.E."/>
            <person name="Bellgard M.I."/>
        </authorList>
    </citation>
    <scope>NUCLEOTIDE SEQUENCE</scope>
    <source>
        <tissue evidence="1">Shoot tissue taken approximately 20 cm above the soil surface</tissue>
    </source>
</reference>